<evidence type="ECO:0000259" key="8">
    <source>
        <dbReference type="Pfam" id="PF12704"/>
    </source>
</evidence>
<organism evidence="9 10">
    <name type="scientific">Robbsia betulipollinis</name>
    <dbReference type="NCBI Taxonomy" id="2981849"/>
    <lineage>
        <taxon>Bacteria</taxon>
        <taxon>Pseudomonadati</taxon>
        <taxon>Pseudomonadota</taxon>
        <taxon>Betaproteobacteria</taxon>
        <taxon>Burkholderiales</taxon>
        <taxon>Burkholderiaceae</taxon>
        <taxon>Robbsia</taxon>
    </lineage>
</organism>
<feature type="domain" description="ABC3 transporter permease C-terminal" evidence="7">
    <location>
        <begin position="741"/>
        <end position="854"/>
    </location>
</feature>
<feature type="transmembrane region" description="Helical" evidence="6">
    <location>
        <begin position="371"/>
        <end position="393"/>
    </location>
</feature>
<dbReference type="PANTHER" id="PTHR30287">
    <property type="entry name" value="MEMBRANE COMPONENT OF PREDICTED ABC SUPERFAMILY METABOLITE UPTAKE TRANSPORTER"/>
    <property type="match status" value="1"/>
</dbReference>
<dbReference type="Pfam" id="PF12704">
    <property type="entry name" value="MacB_PCD"/>
    <property type="match status" value="1"/>
</dbReference>
<dbReference type="Proteomes" id="UP001082899">
    <property type="component" value="Unassembled WGS sequence"/>
</dbReference>
<dbReference type="RefSeq" id="WP_267847449.1">
    <property type="nucleotide sequence ID" value="NZ_JAPMXC010000001.1"/>
</dbReference>
<keyword evidence="4 6" id="KW-1133">Transmembrane helix</keyword>
<feature type="transmembrane region" description="Helical" evidence="6">
    <location>
        <begin position="738"/>
        <end position="758"/>
    </location>
</feature>
<evidence type="ECO:0000256" key="2">
    <source>
        <dbReference type="ARBA" id="ARBA00022475"/>
    </source>
</evidence>
<accession>A0ABT3ZMU0</accession>
<gene>
    <name evidence="9" type="ORF">OVY01_10865</name>
</gene>
<dbReference type="InterPro" id="IPR025857">
    <property type="entry name" value="MacB_PCD"/>
</dbReference>
<evidence type="ECO:0000256" key="6">
    <source>
        <dbReference type="SAM" id="Phobius"/>
    </source>
</evidence>
<feature type="transmembrane region" description="Helical" evidence="6">
    <location>
        <begin position="790"/>
        <end position="813"/>
    </location>
</feature>
<feature type="transmembrane region" description="Helical" evidence="6">
    <location>
        <begin position="414"/>
        <end position="432"/>
    </location>
</feature>
<feature type="domain" description="ABC3 transporter permease C-terminal" evidence="7">
    <location>
        <begin position="280"/>
        <end position="397"/>
    </location>
</feature>
<feature type="transmembrane region" description="Helical" evidence="6">
    <location>
        <begin position="499"/>
        <end position="521"/>
    </location>
</feature>
<proteinExistence type="predicted"/>
<evidence type="ECO:0000313" key="10">
    <source>
        <dbReference type="Proteomes" id="UP001082899"/>
    </source>
</evidence>
<evidence type="ECO:0000313" key="9">
    <source>
        <dbReference type="EMBL" id="MCY0387727.1"/>
    </source>
</evidence>
<name>A0ABT3ZMU0_9BURK</name>
<reference evidence="9" key="1">
    <citation type="submission" date="2022-11" db="EMBL/GenBank/DDBJ databases">
        <title>Robbsia betulipollinis sp. nov., isolated from pollen of birch (Betula pendula).</title>
        <authorList>
            <person name="Shi H."/>
            <person name="Ambika Manirajan B."/>
            <person name="Ratering S."/>
            <person name="Geissler-Plaum R."/>
            <person name="Schnell S."/>
        </authorList>
    </citation>
    <scope>NUCLEOTIDE SEQUENCE</scope>
    <source>
        <strain evidence="9">Bb-Pol-6</strain>
    </source>
</reference>
<feature type="transmembrane region" description="Helical" evidence="6">
    <location>
        <begin position="329"/>
        <end position="351"/>
    </location>
</feature>
<dbReference type="InterPro" id="IPR003838">
    <property type="entry name" value="ABC3_permease_C"/>
</dbReference>
<keyword evidence="2" id="KW-1003">Cell membrane</keyword>
<comment type="caution">
    <text evidence="9">The sequence shown here is derived from an EMBL/GenBank/DDBJ whole genome shotgun (WGS) entry which is preliminary data.</text>
</comment>
<keyword evidence="3 6" id="KW-0812">Transmembrane</keyword>
<feature type="domain" description="MacB-like periplasmic core" evidence="8">
    <location>
        <begin position="15"/>
        <end position="213"/>
    </location>
</feature>
<evidence type="ECO:0000256" key="5">
    <source>
        <dbReference type="ARBA" id="ARBA00023136"/>
    </source>
</evidence>
<evidence type="ECO:0000256" key="1">
    <source>
        <dbReference type="ARBA" id="ARBA00004651"/>
    </source>
</evidence>
<comment type="subcellular location">
    <subcellularLocation>
        <location evidence="1">Cell membrane</location>
        <topology evidence="1">Multi-pass membrane protein</topology>
    </subcellularLocation>
</comment>
<dbReference type="InterPro" id="IPR038766">
    <property type="entry name" value="Membrane_comp_ABC_pdt"/>
</dbReference>
<evidence type="ECO:0000256" key="3">
    <source>
        <dbReference type="ARBA" id="ARBA00022692"/>
    </source>
</evidence>
<evidence type="ECO:0000259" key="7">
    <source>
        <dbReference type="Pfam" id="PF02687"/>
    </source>
</evidence>
<dbReference type="Pfam" id="PF02687">
    <property type="entry name" value="FtsX"/>
    <property type="match status" value="2"/>
</dbReference>
<protein>
    <submittedName>
        <fullName evidence="9">ABC transporter permease</fullName>
    </submittedName>
</protein>
<sequence>MTRRDWRAGELTTLLLALVLAVAALTSVGFVADRMRQGLERDARQMFGADLRIRSDRPMNPVFEQEARRRGLRSATTAEFPSMAAAVGAAGPTPAASNPASAAPVAQATRLAAVKAVSAGYPLRGAVTIVTQRGPHAPERDARAIPTPGTVWVDPALLDALQLRLGDTLQLGNRDFTIAGVIVRELDRGFSFLDFSPRVMLRADELAATGLTGRGSRVTYRLLVAGDDARALASYERWAAARIAHGPDGGDLRGVRLESLAQGQPQVRETFERADRFLRLVALLTSLLAAVAIAMAAQRYARRHIDGCAVMRCLGASERTLRGLFVIEFLFLGVLGGVLGSVLGFVGHWVLLRWLAGLIGVALPWPTLWPVAQGMGAGLILLLGFALPPLFPLTRVPPGRVLRRDWGTVDAGRWRYAIGIVLFAGLLITAAGEWRLGLIVAGGFAVGVLVFAAVGWLAIKALGRIARHRGTRRPGMGKARATARGFGWRYALASLERRGGASAVQITALGIALMCLLLLGMTRNDLIAGWRKSTPPDAPNRFIIDIQPDQMPSVTRYLMANGLSRAAPAPMIRGRLTARNGQAVAPAQFKEDRVQRLVEREFNLSYRTTLPADNRLTAGHWYGADPAPQISIEAGLARDLGIKVGDRLRFEVAGQAVEAPVTSVRKLDWGSFRVNFFVLMPPAALAGFPSTYITSFHADVRQQPAIDTLVRQYPNLTVIDTGAILAQLQRVLDQVIDAVQFLFLFTLAAGLVVLYAALAGSRDERSRESALLRALGASHGQVRAAQLAEFTIVGALSGAMAALGAQSIAWLLAQRVFDFPLTPNPWMGLVGVAAGLVCSIVGGWWSLRNVLRRPALQSLRET</sequence>
<dbReference type="EMBL" id="JAPMXC010000001">
    <property type="protein sequence ID" value="MCY0387727.1"/>
    <property type="molecule type" value="Genomic_DNA"/>
</dbReference>
<keyword evidence="10" id="KW-1185">Reference proteome</keyword>
<keyword evidence="5 6" id="KW-0472">Membrane</keyword>
<feature type="transmembrane region" description="Helical" evidence="6">
    <location>
        <begin position="825"/>
        <end position="847"/>
    </location>
</feature>
<evidence type="ECO:0000256" key="4">
    <source>
        <dbReference type="ARBA" id="ARBA00022989"/>
    </source>
</evidence>
<feature type="transmembrane region" description="Helical" evidence="6">
    <location>
        <begin position="277"/>
        <end position="297"/>
    </location>
</feature>
<feature type="transmembrane region" description="Helical" evidence="6">
    <location>
        <begin position="438"/>
        <end position="459"/>
    </location>
</feature>
<dbReference type="PANTHER" id="PTHR30287:SF1">
    <property type="entry name" value="INNER MEMBRANE PROTEIN"/>
    <property type="match status" value="1"/>
</dbReference>